<dbReference type="EMBL" id="CAJVCE010000023">
    <property type="protein sequence ID" value="CAG7654753.1"/>
    <property type="molecule type" value="Genomic_DNA"/>
</dbReference>
<evidence type="ECO:0000313" key="2">
    <source>
        <dbReference type="Proteomes" id="UP000730618"/>
    </source>
</evidence>
<dbReference type="Proteomes" id="UP000730618">
    <property type="component" value="Unassembled WGS sequence"/>
</dbReference>
<protein>
    <submittedName>
        <fullName evidence="1">Uncharacterized protein</fullName>
    </submittedName>
</protein>
<comment type="caution">
    <text evidence="1">The sequence shown here is derived from an EMBL/GenBank/DDBJ whole genome shotgun (WGS) entry which is preliminary data.</text>
</comment>
<gene>
    <name evidence="1" type="ORF">PAECIP111802_05861</name>
</gene>
<sequence>MGEKCITTTERNVIKKWANKLKKEEILSYPKKKALEKLKLPYKCIGAGKHRIVFDMGKGYILKVARVTKGMKCNSREVRLYHRVPSSLRKHLGKIVDHGDGWLIMRKIDKHLPKTRDYKKKVSKVYRKFKRYGVKISDIIQSGKPNKANIRVNKKRRVVLIDYANNRKHH</sequence>
<keyword evidence="2" id="KW-1185">Reference proteome</keyword>
<name>A0ABM8VQW6_9BACL</name>
<reference evidence="1 2" key="1">
    <citation type="submission" date="2021-06" db="EMBL/GenBank/DDBJ databases">
        <authorList>
            <person name="Criscuolo A."/>
        </authorList>
    </citation>
    <scope>NUCLEOTIDE SEQUENCE [LARGE SCALE GENOMIC DNA]</scope>
    <source>
        <strain evidence="2">CIP 111802</strain>
    </source>
</reference>
<evidence type="ECO:0000313" key="1">
    <source>
        <dbReference type="EMBL" id="CAG7654753.1"/>
    </source>
</evidence>
<organism evidence="1 2">
    <name type="scientific">Paenibacillus allorhizosphaerae</name>
    <dbReference type="NCBI Taxonomy" id="2849866"/>
    <lineage>
        <taxon>Bacteria</taxon>
        <taxon>Bacillati</taxon>
        <taxon>Bacillota</taxon>
        <taxon>Bacilli</taxon>
        <taxon>Bacillales</taxon>
        <taxon>Paenibacillaceae</taxon>
        <taxon>Paenibacillus</taxon>
    </lineage>
</organism>
<accession>A0ABM8VQW6</accession>
<proteinExistence type="predicted"/>